<dbReference type="PANTHER" id="PTHR33122:SF43">
    <property type="entry name" value="BIFUNCTIONAL INHIBITOR_PLANT LIPID TRANSFER PROTEIN_SEED STORAGE HELICAL DOMAIN-CONTAINING PROTEIN"/>
    <property type="match status" value="1"/>
</dbReference>
<dbReference type="Pfam" id="PF14368">
    <property type="entry name" value="LTP_2"/>
    <property type="match status" value="1"/>
</dbReference>
<dbReference type="SUPFAM" id="SSF47699">
    <property type="entry name" value="Bifunctional inhibitor/lipid-transfer protein/seed storage 2S albumin"/>
    <property type="match status" value="1"/>
</dbReference>
<accession>A0AAN9P7Q9</accession>
<sequence>MQGNKIPVIENLGATEVYNLTEVLVVEVVVVVDGADCKGYKCVNVSFDWLVVMDNKIVKVEERDETVDKRVGNNKPSGNVLVQWLVALLLLISLLNGAKAYEFCDTDSAKLALCYAAVTGKHPPKPNEKCCEVIRHADLPCLCRYKNVLPAAGINPTNALTLPSRCGLKTPPECKGQEL</sequence>
<keyword evidence="3" id="KW-1185">Reference proteome</keyword>
<evidence type="ECO:0000259" key="1">
    <source>
        <dbReference type="SMART" id="SM00499"/>
    </source>
</evidence>
<dbReference type="Proteomes" id="UP001372338">
    <property type="component" value="Unassembled WGS sequence"/>
</dbReference>
<dbReference type="InterPro" id="IPR039265">
    <property type="entry name" value="DIR1-like"/>
</dbReference>
<dbReference type="Gene3D" id="1.10.110.10">
    <property type="entry name" value="Plant lipid-transfer and hydrophobic proteins"/>
    <property type="match status" value="1"/>
</dbReference>
<name>A0AAN9P7Q9_CROPI</name>
<dbReference type="CDD" id="cd04660">
    <property type="entry name" value="nsLTP_like"/>
    <property type="match status" value="1"/>
</dbReference>
<dbReference type="AlphaFoldDB" id="A0AAN9P7Q9"/>
<reference evidence="2 3" key="1">
    <citation type="submission" date="2024-01" db="EMBL/GenBank/DDBJ databases">
        <title>The genomes of 5 underutilized Papilionoideae crops provide insights into root nodulation and disease resistanc.</title>
        <authorList>
            <person name="Yuan L."/>
        </authorList>
    </citation>
    <scope>NUCLEOTIDE SEQUENCE [LARGE SCALE GENOMIC DNA]</scope>
    <source>
        <strain evidence="2">ZHUSHIDOU_FW_LH</strain>
        <tissue evidence="2">Leaf</tissue>
    </source>
</reference>
<dbReference type="InterPro" id="IPR016140">
    <property type="entry name" value="Bifunc_inhib/LTP/seed_store"/>
</dbReference>
<dbReference type="InterPro" id="IPR036312">
    <property type="entry name" value="Bifun_inhib/LTP/seed_sf"/>
</dbReference>
<dbReference type="GO" id="GO:0009627">
    <property type="term" value="P:systemic acquired resistance"/>
    <property type="evidence" value="ECO:0007669"/>
    <property type="project" value="InterPro"/>
</dbReference>
<proteinExistence type="predicted"/>
<gene>
    <name evidence="2" type="ORF">RIF29_01991</name>
</gene>
<dbReference type="SMART" id="SM00499">
    <property type="entry name" value="AAI"/>
    <property type="match status" value="1"/>
</dbReference>
<dbReference type="InterPro" id="IPR044741">
    <property type="entry name" value="NsLTP-like"/>
</dbReference>
<dbReference type="EMBL" id="JAYWIO010000001">
    <property type="protein sequence ID" value="KAK7288530.1"/>
    <property type="molecule type" value="Genomic_DNA"/>
</dbReference>
<evidence type="ECO:0000313" key="3">
    <source>
        <dbReference type="Proteomes" id="UP001372338"/>
    </source>
</evidence>
<feature type="domain" description="Bifunctional inhibitor/plant lipid transfer protein/seed storage helical" evidence="1">
    <location>
        <begin position="104"/>
        <end position="174"/>
    </location>
</feature>
<dbReference type="GO" id="GO:0005504">
    <property type="term" value="F:fatty acid binding"/>
    <property type="evidence" value="ECO:0007669"/>
    <property type="project" value="InterPro"/>
</dbReference>
<protein>
    <recommendedName>
        <fullName evidence="1">Bifunctional inhibitor/plant lipid transfer protein/seed storage helical domain-containing protein</fullName>
    </recommendedName>
</protein>
<organism evidence="2 3">
    <name type="scientific">Crotalaria pallida</name>
    <name type="common">Smooth rattlebox</name>
    <name type="synonym">Crotalaria striata</name>
    <dbReference type="NCBI Taxonomy" id="3830"/>
    <lineage>
        <taxon>Eukaryota</taxon>
        <taxon>Viridiplantae</taxon>
        <taxon>Streptophyta</taxon>
        <taxon>Embryophyta</taxon>
        <taxon>Tracheophyta</taxon>
        <taxon>Spermatophyta</taxon>
        <taxon>Magnoliopsida</taxon>
        <taxon>eudicotyledons</taxon>
        <taxon>Gunneridae</taxon>
        <taxon>Pentapetalae</taxon>
        <taxon>rosids</taxon>
        <taxon>fabids</taxon>
        <taxon>Fabales</taxon>
        <taxon>Fabaceae</taxon>
        <taxon>Papilionoideae</taxon>
        <taxon>50 kb inversion clade</taxon>
        <taxon>genistoids sensu lato</taxon>
        <taxon>core genistoids</taxon>
        <taxon>Crotalarieae</taxon>
        <taxon>Crotalaria</taxon>
    </lineage>
</organism>
<dbReference type="PANTHER" id="PTHR33122">
    <property type="entry name" value="LIPID BINDING PROTEIN-RELATED"/>
    <property type="match status" value="1"/>
</dbReference>
<comment type="caution">
    <text evidence="2">The sequence shown here is derived from an EMBL/GenBank/DDBJ whole genome shotgun (WGS) entry which is preliminary data.</text>
</comment>
<evidence type="ECO:0000313" key="2">
    <source>
        <dbReference type="EMBL" id="KAK7288530.1"/>
    </source>
</evidence>